<dbReference type="InterPro" id="IPR036179">
    <property type="entry name" value="Ig-like_dom_sf"/>
</dbReference>
<reference evidence="2" key="1">
    <citation type="submission" date="2021-02" db="EMBL/GenBank/DDBJ databases">
        <authorList>
            <person name="Nowell W R."/>
        </authorList>
    </citation>
    <scope>NUCLEOTIDE SEQUENCE</scope>
</reference>
<comment type="caution">
    <text evidence="2">The sequence shown here is derived from an EMBL/GenBank/DDBJ whole genome shotgun (WGS) entry which is preliminary data.</text>
</comment>
<dbReference type="EMBL" id="CAJOBJ010355243">
    <property type="protein sequence ID" value="CAF5213308.1"/>
    <property type="molecule type" value="Genomic_DNA"/>
</dbReference>
<feature type="region of interest" description="Disordered" evidence="1">
    <location>
        <begin position="1"/>
        <end position="23"/>
    </location>
</feature>
<evidence type="ECO:0000256" key="1">
    <source>
        <dbReference type="SAM" id="MobiDB-lite"/>
    </source>
</evidence>
<protein>
    <submittedName>
        <fullName evidence="2">Uncharacterized protein</fullName>
    </submittedName>
</protein>
<dbReference type="InterPro" id="IPR013783">
    <property type="entry name" value="Ig-like_fold"/>
</dbReference>
<feature type="non-terminal residue" evidence="2">
    <location>
        <position position="1"/>
    </location>
</feature>
<gene>
    <name evidence="2" type="ORF">GIL414_LOCUS80597</name>
</gene>
<dbReference type="AlphaFoldDB" id="A0A8S3J8K0"/>
<evidence type="ECO:0000313" key="3">
    <source>
        <dbReference type="Proteomes" id="UP000681720"/>
    </source>
</evidence>
<evidence type="ECO:0000313" key="2">
    <source>
        <dbReference type="EMBL" id="CAF5213308.1"/>
    </source>
</evidence>
<organism evidence="2 3">
    <name type="scientific">Rotaria magnacalcarata</name>
    <dbReference type="NCBI Taxonomy" id="392030"/>
    <lineage>
        <taxon>Eukaryota</taxon>
        <taxon>Metazoa</taxon>
        <taxon>Spiralia</taxon>
        <taxon>Gnathifera</taxon>
        <taxon>Rotifera</taxon>
        <taxon>Eurotatoria</taxon>
        <taxon>Bdelloidea</taxon>
        <taxon>Philodinida</taxon>
        <taxon>Philodinidae</taxon>
        <taxon>Rotaria</taxon>
    </lineage>
</organism>
<name>A0A8S3J8K0_9BILA</name>
<proteinExistence type="predicted"/>
<accession>A0A8S3J8K0</accession>
<feature type="compositionally biased region" description="Basic and acidic residues" evidence="1">
    <location>
        <begin position="8"/>
        <end position="23"/>
    </location>
</feature>
<dbReference type="SUPFAM" id="SSF48726">
    <property type="entry name" value="Immunoglobulin"/>
    <property type="match status" value="1"/>
</dbReference>
<sequence length="129" mass="14979">EPLSEPVPENHQDIPPEESKEIQDTIEEQNVEEQKQLPQFINELKTNKTTLLEREQLTIEAELDMTPNTVHLLLNGEIIPADRVKTEIKDKNIKFTLDNIKLNESGNFTVKVNDEVEKSHHQQEAVRCW</sequence>
<dbReference type="Proteomes" id="UP000681720">
    <property type="component" value="Unassembled WGS sequence"/>
</dbReference>
<dbReference type="Gene3D" id="2.60.40.10">
    <property type="entry name" value="Immunoglobulins"/>
    <property type="match status" value="1"/>
</dbReference>